<proteinExistence type="predicted"/>
<organism evidence="2 3">
    <name type="scientific">Rotaria magnacalcarata</name>
    <dbReference type="NCBI Taxonomy" id="392030"/>
    <lineage>
        <taxon>Eukaryota</taxon>
        <taxon>Metazoa</taxon>
        <taxon>Spiralia</taxon>
        <taxon>Gnathifera</taxon>
        <taxon>Rotifera</taxon>
        <taxon>Eurotatoria</taxon>
        <taxon>Bdelloidea</taxon>
        <taxon>Philodinida</taxon>
        <taxon>Philodinidae</taxon>
        <taxon>Rotaria</taxon>
    </lineage>
</organism>
<feature type="coiled-coil region" evidence="1">
    <location>
        <begin position="37"/>
        <end position="64"/>
    </location>
</feature>
<gene>
    <name evidence="2" type="ORF">SMN809_LOCUS42476</name>
</gene>
<protein>
    <submittedName>
        <fullName evidence="2">Uncharacterized protein</fullName>
    </submittedName>
</protein>
<comment type="caution">
    <text evidence="2">The sequence shown here is derived from an EMBL/GenBank/DDBJ whole genome shotgun (WGS) entry which is preliminary data.</text>
</comment>
<evidence type="ECO:0000313" key="2">
    <source>
        <dbReference type="EMBL" id="CAF4686056.1"/>
    </source>
</evidence>
<name>A0A8S3A4A0_9BILA</name>
<feature type="non-terminal residue" evidence="2">
    <location>
        <position position="81"/>
    </location>
</feature>
<dbReference type="AlphaFoldDB" id="A0A8S3A4A0"/>
<reference evidence="2" key="1">
    <citation type="submission" date="2021-02" db="EMBL/GenBank/DDBJ databases">
        <authorList>
            <person name="Nowell W R."/>
        </authorList>
    </citation>
    <scope>NUCLEOTIDE SEQUENCE</scope>
</reference>
<sequence>QSSSSNNNSSYFPSNIPLAQQQSNDLMTRLSQAMQTHGKQQQEKIDEERRIEQQRREMKFERLKLFQQAEQIRLQREEDER</sequence>
<dbReference type="EMBL" id="CAJOBI010122723">
    <property type="protein sequence ID" value="CAF4686056.1"/>
    <property type="molecule type" value="Genomic_DNA"/>
</dbReference>
<evidence type="ECO:0000313" key="3">
    <source>
        <dbReference type="Proteomes" id="UP000676336"/>
    </source>
</evidence>
<evidence type="ECO:0000256" key="1">
    <source>
        <dbReference type="SAM" id="Coils"/>
    </source>
</evidence>
<keyword evidence="1" id="KW-0175">Coiled coil</keyword>
<dbReference type="Proteomes" id="UP000676336">
    <property type="component" value="Unassembled WGS sequence"/>
</dbReference>
<feature type="non-terminal residue" evidence="2">
    <location>
        <position position="1"/>
    </location>
</feature>
<accession>A0A8S3A4A0</accession>